<proteinExistence type="predicted"/>
<accession>A0A4V2MW72</accession>
<gene>
    <name evidence="2" type="ORF">EIP91_003013</name>
</gene>
<name>A0A4V2MW72_9APHY</name>
<feature type="compositionally biased region" description="Basic and acidic residues" evidence="1">
    <location>
        <begin position="368"/>
        <end position="380"/>
    </location>
</feature>
<keyword evidence="3" id="KW-1185">Reference proteome</keyword>
<evidence type="ECO:0000313" key="3">
    <source>
        <dbReference type="Proteomes" id="UP000292702"/>
    </source>
</evidence>
<evidence type="ECO:0000313" key="2">
    <source>
        <dbReference type="EMBL" id="TCD65157.1"/>
    </source>
</evidence>
<evidence type="ECO:0000256" key="1">
    <source>
        <dbReference type="SAM" id="MobiDB-lite"/>
    </source>
</evidence>
<dbReference type="EMBL" id="RWJN01000195">
    <property type="protein sequence ID" value="TCD65157.1"/>
    <property type="molecule type" value="Genomic_DNA"/>
</dbReference>
<protein>
    <submittedName>
        <fullName evidence="2">Uncharacterized protein</fullName>
    </submittedName>
</protein>
<reference evidence="2 3" key="1">
    <citation type="submission" date="2018-11" db="EMBL/GenBank/DDBJ databases">
        <title>Genome assembly of Steccherinum ochraceum LE-BIN_3174, the white-rot fungus of the Steccherinaceae family (The Residual Polyporoid clade, Polyporales, Basidiomycota).</title>
        <authorList>
            <person name="Fedorova T.V."/>
            <person name="Glazunova O.A."/>
            <person name="Landesman E.O."/>
            <person name="Moiseenko K.V."/>
            <person name="Psurtseva N.V."/>
            <person name="Savinova O.S."/>
            <person name="Shakhova N.V."/>
            <person name="Tyazhelova T.V."/>
            <person name="Vasina D.V."/>
        </authorList>
    </citation>
    <scope>NUCLEOTIDE SEQUENCE [LARGE SCALE GENOMIC DNA]</scope>
    <source>
        <strain evidence="2 3">LE-BIN_3174</strain>
    </source>
</reference>
<dbReference type="AlphaFoldDB" id="A0A4V2MW72"/>
<organism evidence="2 3">
    <name type="scientific">Steccherinum ochraceum</name>
    <dbReference type="NCBI Taxonomy" id="92696"/>
    <lineage>
        <taxon>Eukaryota</taxon>
        <taxon>Fungi</taxon>
        <taxon>Dikarya</taxon>
        <taxon>Basidiomycota</taxon>
        <taxon>Agaricomycotina</taxon>
        <taxon>Agaricomycetes</taxon>
        <taxon>Polyporales</taxon>
        <taxon>Steccherinaceae</taxon>
        <taxon>Steccherinum</taxon>
    </lineage>
</organism>
<comment type="caution">
    <text evidence="2">The sequence shown here is derived from an EMBL/GenBank/DDBJ whole genome shotgun (WGS) entry which is preliminary data.</text>
</comment>
<sequence>MLNNRVSASTRGLTETEKAYSLSDQLQWVALFPDLRKLARAKLMENPYFKQVSSRVLDLDNMDDRRLYESMHPAYCADMIPPEIRQESDTTLCMYGALIWPAMRFLKLMIALDDSRKNKRMYAGACQGKKGAGTPDGGLFPDVGVEFSDINEEWKTRNSLSSTAFGPLMAALRRARILNVPRKVCWFEKDENETMGTYAKILYQIYAQLKNEHRDVRFSILSSFAETYFFYRPPGPDNVLFISEVCPYGSVCALDFIAFFALALAYTQINPGDVPKFDSRKFEFLKTYYDQHPAKQGKAGLDARDVDSILELMVSDSPVQRPATPSHGRNLRSRSNSVAPGVSASDIEDNDATPRARKVNADATPTRLDFKARRNPRGDQ</sequence>
<feature type="region of interest" description="Disordered" evidence="1">
    <location>
        <begin position="317"/>
        <end position="380"/>
    </location>
</feature>
<dbReference type="Proteomes" id="UP000292702">
    <property type="component" value="Unassembled WGS sequence"/>
</dbReference>